<gene>
    <name evidence="1" type="ORF">EXU30_14920</name>
</gene>
<evidence type="ECO:0000313" key="1">
    <source>
        <dbReference type="EMBL" id="QBF83828.1"/>
    </source>
</evidence>
<organism evidence="1 2">
    <name type="scientific">Shewanella maritima</name>
    <dbReference type="NCBI Taxonomy" id="2520507"/>
    <lineage>
        <taxon>Bacteria</taxon>
        <taxon>Pseudomonadati</taxon>
        <taxon>Pseudomonadota</taxon>
        <taxon>Gammaproteobacteria</taxon>
        <taxon>Alteromonadales</taxon>
        <taxon>Shewanellaceae</taxon>
        <taxon>Shewanella</taxon>
    </lineage>
</organism>
<keyword evidence="2" id="KW-1185">Reference proteome</keyword>
<dbReference type="EMBL" id="CP036200">
    <property type="protein sequence ID" value="QBF83828.1"/>
    <property type="molecule type" value="Genomic_DNA"/>
</dbReference>
<proteinExistence type="predicted"/>
<name>A0A411PK07_9GAMM</name>
<evidence type="ECO:0000313" key="2">
    <source>
        <dbReference type="Proteomes" id="UP000291106"/>
    </source>
</evidence>
<dbReference type="AlphaFoldDB" id="A0A411PK07"/>
<accession>A0A411PK07</accession>
<dbReference type="KEGG" id="smai:EXU30_14920"/>
<dbReference type="Proteomes" id="UP000291106">
    <property type="component" value="Chromosome"/>
</dbReference>
<reference evidence="1 2" key="1">
    <citation type="submission" date="2019-02" db="EMBL/GenBank/DDBJ databases">
        <title>Shewanella sp. D4-2 isolated from Dokdo Island.</title>
        <authorList>
            <person name="Baek K."/>
        </authorList>
    </citation>
    <scope>NUCLEOTIDE SEQUENCE [LARGE SCALE GENOMIC DNA]</scope>
    <source>
        <strain evidence="1 2">D4-2</strain>
    </source>
</reference>
<dbReference type="PROSITE" id="PS51257">
    <property type="entry name" value="PROKAR_LIPOPROTEIN"/>
    <property type="match status" value="1"/>
</dbReference>
<protein>
    <recommendedName>
        <fullName evidence="3">Lipoprotein</fullName>
    </recommendedName>
</protein>
<dbReference type="RefSeq" id="WP_130601331.1">
    <property type="nucleotide sequence ID" value="NZ_CP036200.1"/>
</dbReference>
<sequence>MPRLESLKTNGSLLITCLLLTACLLVTACSGPPTKSFVYTQVQGAYASGCMNEYQGIADASRCDDYQLGPLVVEMMPRGSKKYHSDPELPPYKIPALVCTIERGQHYDFKKHFKVESIKVTTNSGKQFSSLNWGFINYNQDCKYIAFTQDLPLVSSKILNLPLS</sequence>
<evidence type="ECO:0008006" key="3">
    <source>
        <dbReference type="Google" id="ProtNLM"/>
    </source>
</evidence>